<dbReference type="Proteomes" id="UP001629536">
    <property type="component" value="Unassembled WGS sequence"/>
</dbReference>
<reference evidence="2 3" key="1">
    <citation type="journal article" date="2024" name="Front. Microbiol.">
        <title>Pangenomic and biochemical analyses of Helcococcus ovis reveal widespread tetracycline resistance and a novel bacterial species, Helcococcus bovis.</title>
        <authorList>
            <person name="Cunha F."/>
            <person name="Zhai Y."/>
            <person name="Casaro S."/>
            <person name="Jones K.L."/>
            <person name="Hernandez M."/>
            <person name="Bisinotto R.S."/>
            <person name="Kariyawasam S."/>
            <person name="Brown M.B."/>
            <person name="Phillips A."/>
            <person name="Jeong K.C."/>
            <person name="Galvao K.N."/>
        </authorList>
    </citation>
    <scope>NUCLEOTIDE SEQUENCE [LARGE SCALE GENOMIC DNA]</scope>
    <source>
        <strain evidence="2 3">KG197</strain>
    </source>
</reference>
<feature type="transmembrane region" description="Helical" evidence="1">
    <location>
        <begin position="26"/>
        <end position="45"/>
    </location>
</feature>
<keyword evidence="3" id="KW-1185">Reference proteome</keyword>
<dbReference type="RefSeq" id="WP_408126523.1">
    <property type="nucleotide sequence ID" value="NZ_JBFNFH010000007.1"/>
</dbReference>
<evidence type="ECO:0000313" key="3">
    <source>
        <dbReference type="Proteomes" id="UP001629536"/>
    </source>
</evidence>
<sequence>MAFAKIPKDINLIETKLVGNFTKRQVITMSIASAISVPLFTILNSKFGSGVALYGLFLTSFPIFFLGFYKKNNEYIDVKLLNIINRVILNKQIRVYKSTTNLEILEKINFVQNEQNRKGKNVKNKKKK</sequence>
<keyword evidence="1" id="KW-1133">Transmembrane helix</keyword>
<protein>
    <submittedName>
        <fullName evidence="2">PrgI family protein</fullName>
    </submittedName>
</protein>
<proteinExistence type="predicted"/>
<dbReference type="Pfam" id="PF12666">
    <property type="entry name" value="PrgI"/>
    <property type="match status" value="1"/>
</dbReference>
<comment type="caution">
    <text evidence="2">The sequence shown here is derived from an EMBL/GenBank/DDBJ whole genome shotgun (WGS) entry which is preliminary data.</text>
</comment>
<keyword evidence="1" id="KW-0812">Transmembrane</keyword>
<keyword evidence="1" id="KW-0472">Membrane</keyword>
<accession>A0ABW9F757</accession>
<gene>
    <name evidence="2" type="ORF">ABGF40_04005</name>
</gene>
<name>A0ABW9F757_9FIRM</name>
<organism evidence="2 3">
    <name type="scientific">Helcococcus bovis</name>
    <dbReference type="NCBI Taxonomy" id="3153252"/>
    <lineage>
        <taxon>Bacteria</taxon>
        <taxon>Bacillati</taxon>
        <taxon>Bacillota</taxon>
        <taxon>Tissierellia</taxon>
        <taxon>Tissierellales</taxon>
        <taxon>Peptoniphilaceae</taxon>
        <taxon>Helcococcus</taxon>
    </lineage>
</organism>
<dbReference type="InterPro" id="IPR024414">
    <property type="entry name" value="Uncharacterised_PrgI"/>
</dbReference>
<feature type="transmembrane region" description="Helical" evidence="1">
    <location>
        <begin position="51"/>
        <end position="69"/>
    </location>
</feature>
<evidence type="ECO:0000256" key="1">
    <source>
        <dbReference type="SAM" id="Phobius"/>
    </source>
</evidence>
<evidence type="ECO:0000313" key="2">
    <source>
        <dbReference type="EMBL" id="MFM1524828.1"/>
    </source>
</evidence>
<dbReference type="EMBL" id="JBFNFH010000007">
    <property type="protein sequence ID" value="MFM1524828.1"/>
    <property type="molecule type" value="Genomic_DNA"/>
</dbReference>